<evidence type="ECO:0000313" key="1">
    <source>
        <dbReference type="EMBL" id="KXZ55027.1"/>
    </source>
</evidence>
<dbReference type="GO" id="GO:0030149">
    <property type="term" value="P:sphingolipid catabolic process"/>
    <property type="evidence" value="ECO:0007669"/>
    <property type="project" value="TreeGrafter"/>
</dbReference>
<organism evidence="1 2">
    <name type="scientific">Gonium pectorale</name>
    <name type="common">Green alga</name>
    <dbReference type="NCBI Taxonomy" id="33097"/>
    <lineage>
        <taxon>Eukaryota</taxon>
        <taxon>Viridiplantae</taxon>
        <taxon>Chlorophyta</taxon>
        <taxon>core chlorophytes</taxon>
        <taxon>Chlorophyceae</taxon>
        <taxon>CS clade</taxon>
        <taxon>Chlamydomonadales</taxon>
        <taxon>Volvocaceae</taxon>
        <taxon>Gonium</taxon>
    </lineage>
</organism>
<dbReference type="PANTHER" id="PTHR12393:SF6">
    <property type="entry name" value="SPHINGOMYELIN PHOSPHODIESTERASE 2"/>
    <property type="match status" value="1"/>
</dbReference>
<dbReference type="InterPro" id="IPR036770">
    <property type="entry name" value="Ankyrin_rpt-contain_sf"/>
</dbReference>
<dbReference type="GO" id="GO:0016020">
    <property type="term" value="C:membrane"/>
    <property type="evidence" value="ECO:0007669"/>
    <property type="project" value="TreeGrafter"/>
</dbReference>
<dbReference type="GO" id="GO:0004620">
    <property type="term" value="F:phospholipase activity"/>
    <property type="evidence" value="ECO:0007669"/>
    <property type="project" value="TreeGrafter"/>
</dbReference>
<dbReference type="GO" id="GO:0071944">
    <property type="term" value="C:cell periphery"/>
    <property type="evidence" value="ECO:0007669"/>
    <property type="project" value="TreeGrafter"/>
</dbReference>
<dbReference type="GO" id="GO:0005783">
    <property type="term" value="C:endoplasmic reticulum"/>
    <property type="evidence" value="ECO:0007669"/>
    <property type="project" value="TreeGrafter"/>
</dbReference>
<dbReference type="AlphaFoldDB" id="A0A150GYP6"/>
<dbReference type="SUPFAM" id="SSF140860">
    <property type="entry name" value="Pseudo ankyrin repeat-like"/>
    <property type="match status" value="1"/>
</dbReference>
<dbReference type="GO" id="GO:0046513">
    <property type="term" value="P:ceramide biosynthetic process"/>
    <property type="evidence" value="ECO:0007669"/>
    <property type="project" value="TreeGrafter"/>
</dbReference>
<keyword evidence="2" id="KW-1185">Reference proteome</keyword>
<dbReference type="EMBL" id="LSYV01000004">
    <property type="protein sequence ID" value="KXZ55027.1"/>
    <property type="molecule type" value="Genomic_DNA"/>
</dbReference>
<name>A0A150GYP6_GONPE</name>
<evidence type="ECO:0000313" key="2">
    <source>
        <dbReference type="Proteomes" id="UP000075714"/>
    </source>
</evidence>
<sequence length="614" mass="66180">MESLLHEVAHAAAAPPNIWLPYLVERFASCLPPNVVACTLRVVDKATAQQFRDRPQFTTVRLSQPVPPHAFAEHWGAPGAMRSLHLHHRWRLLRLTASSGVVANLEVALGAVGFIVDADEECELQHLAAAAGHADVTRCLLRRGMGAEYTQTFAYTAVRGGHWAVCEVLLSSGAECMDQYVVAALYRGQTEMAEWLLMRRPKGPIGPGDSLAPLSQPVCGQLLEAAAKGCSLATLQSLHARCGWAAPDESKLQAVLAAAVGSSTTDWEAKASWIESLCETVVGVYKSREACCMAACCPDAELRLAWLLDRGYPAGQCAADDAVRAGRTAALELLLRRGVWPCFSAVAEAARKGRLEALQKLYELDYPLDAEEVAEAAAEGGQAAVLVWAVQELGAWPRYPGMLEKAVQECDLEVLKWLRQRGCPLDGEAVALRAAERRRRAVVEWAVEELGAPLRSADLLYAVGSSGNVGLMAWLQERGCCWDAAAITGAAGAGCEAALEWLVERGCPMPGDGRPFLVAARHGDLATLRCLARLGCPWGPASGERSVFDSCLEHACLSLPVLDCLLELSCPIDWEAAQRVVGDEFIAADVRARLGVEAAARRRPQRQGSREEAK</sequence>
<comment type="caution">
    <text evidence="1">The sequence shown here is derived from an EMBL/GenBank/DDBJ whole genome shotgun (WGS) entry which is preliminary data.</text>
</comment>
<dbReference type="Proteomes" id="UP000075714">
    <property type="component" value="Unassembled WGS sequence"/>
</dbReference>
<dbReference type="Gene3D" id="1.25.40.20">
    <property type="entry name" value="Ankyrin repeat-containing domain"/>
    <property type="match status" value="2"/>
</dbReference>
<evidence type="ECO:0008006" key="3">
    <source>
        <dbReference type="Google" id="ProtNLM"/>
    </source>
</evidence>
<gene>
    <name evidence="1" type="ORF">GPECTOR_3g189</name>
</gene>
<dbReference type="PANTHER" id="PTHR12393">
    <property type="entry name" value="SPHINGOMYELIN PHOSPHODIESTERASE RELATED"/>
    <property type="match status" value="1"/>
</dbReference>
<proteinExistence type="predicted"/>
<dbReference type="SUPFAM" id="SSF48403">
    <property type="entry name" value="Ankyrin repeat"/>
    <property type="match status" value="1"/>
</dbReference>
<accession>A0A150GYP6</accession>
<protein>
    <recommendedName>
        <fullName evidence="3">Ankyrin repeat domain-containing protein</fullName>
    </recommendedName>
</protein>
<reference evidence="2" key="1">
    <citation type="journal article" date="2016" name="Nat. Commun.">
        <title>The Gonium pectorale genome demonstrates co-option of cell cycle regulation during the evolution of multicellularity.</title>
        <authorList>
            <person name="Hanschen E.R."/>
            <person name="Marriage T.N."/>
            <person name="Ferris P.J."/>
            <person name="Hamaji T."/>
            <person name="Toyoda A."/>
            <person name="Fujiyama A."/>
            <person name="Neme R."/>
            <person name="Noguchi H."/>
            <person name="Minakuchi Y."/>
            <person name="Suzuki M."/>
            <person name="Kawai-Toyooka H."/>
            <person name="Smith D.R."/>
            <person name="Sparks H."/>
            <person name="Anderson J."/>
            <person name="Bakaric R."/>
            <person name="Luria V."/>
            <person name="Karger A."/>
            <person name="Kirschner M.W."/>
            <person name="Durand P.M."/>
            <person name="Michod R.E."/>
            <person name="Nozaki H."/>
            <person name="Olson B.J."/>
        </authorList>
    </citation>
    <scope>NUCLEOTIDE SEQUENCE [LARGE SCALE GENOMIC DNA]</scope>
    <source>
        <strain evidence="2">NIES-2863</strain>
    </source>
</reference>